<protein>
    <recommendedName>
        <fullName evidence="5">Zinc-finger domain-containing protein</fullName>
    </recommendedName>
</protein>
<accession>A0A2T0GX96</accession>
<evidence type="ECO:0008006" key="5">
    <source>
        <dbReference type="Google" id="ProtNLM"/>
    </source>
</evidence>
<dbReference type="EMBL" id="PVSR01000010">
    <property type="protein sequence ID" value="PRW63724.1"/>
    <property type="molecule type" value="Genomic_DNA"/>
</dbReference>
<proteinExistence type="predicted"/>
<dbReference type="Proteomes" id="UP000239352">
    <property type="component" value="Unassembled WGS sequence"/>
</dbReference>
<evidence type="ECO:0000313" key="3">
    <source>
        <dbReference type="EMBL" id="PRW63724.1"/>
    </source>
</evidence>
<gene>
    <name evidence="3" type="ORF">CEP50_08915</name>
</gene>
<comment type="caution">
    <text evidence="3">The sequence shown here is derived from an EMBL/GenBank/DDBJ whole genome shotgun (WGS) entry which is preliminary data.</text>
</comment>
<organism evidence="3 4">
    <name type="scientific">Actinopolyspora mortivallis</name>
    <dbReference type="NCBI Taxonomy" id="33906"/>
    <lineage>
        <taxon>Bacteria</taxon>
        <taxon>Bacillati</taxon>
        <taxon>Actinomycetota</taxon>
        <taxon>Actinomycetes</taxon>
        <taxon>Actinopolysporales</taxon>
        <taxon>Actinopolysporaceae</taxon>
        <taxon>Actinopolyspora</taxon>
    </lineage>
</organism>
<reference evidence="3 4" key="1">
    <citation type="submission" date="2018-03" db="EMBL/GenBank/DDBJ databases">
        <title>Actinopolyspora mortivallis from Sahara, screening for active biomolecules.</title>
        <authorList>
            <person name="Selama O."/>
            <person name="Wellington E.M.H."/>
            <person name="Hacene H."/>
        </authorList>
    </citation>
    <scope>NUCLEOTIDE SEQUENCE [LARGE SCALE GENOMIC DNA]</scope>
    <source>
        <strain evidence="3 4">M5A</strain>
    </source>
</reference>
<sequence>MDCVTSVEILSAELDDAATEQESGSAHRHLRGCASCRDWYREATALTRAVRVMPAESGPDVTEAVLPALRPRTLDRLRGARGEPLRVVLRCLLVAVALVQLGLGVLQLTGLGVRVLPGGTAETVPHVDHETGSWNTALAVALLWVALRARHAVALLPMLGSFTGVLGGLCLLDLFSERVGVGRVLSHTPVLLGLVLVAALAVLREPEGFPGRPLAAAPAGEADTSTPTVAEFTRRDTGDGGDTPVAHRASA</sequence>
<feature type="region of interest" description="Disordered" evidence="1">
    <location>
        <begin position="213"/>
        <end position="251"/>
    </location>
</feature>
<evidence type="ECO:0000256" key="1">
    <source>
        <dbReference type="SAM" id="MobiDB-lite"/>
    </source>
</evidence>
<evidence type="ECO:0000256" key="2">
    <source>
        <dbReference type="SAM" id="Phobius"/>
    </source>
</evidence>
<name>A0A2T0GX96_ACTMO</name>
<feature type="transmembrane region" description="Helical" evidence="2">
    <location>
        <begin position="154"/>
        <end position="175"/>
    </location>
</feature>
<feature type="transmembrane region" description="Helical" evidence="2">
    <location>
        <begin position="181"/>
        <end position="203"/>
    </location>
</feature>
<evidence type="ECO:0000313" key="4">
    <source>
        <dbReference type="Proteomes" id="UP000239352"/>
    </source>
</evidence>
<keyword evidence="2" id="KW-0812">Transmembrane</keyword>
<dbReference type="InParanoid" id="A0A2T0GX96"/>
<keyword evidence="4" id="KW-1185">Reference proteome</keyword>
<feature type="transmembrane region" description="Helical" evidence="2">
    <location>
        <begin position="87"/>
        <end position="111"/>
    </location>
</feature>
<dbReference type="STRING" id="1050202.GCA_000384035_03085"/>
<keyword evidence="2" id="KW-1133">Transmembrane helix</keyword>
<dbReference type="AlphaFoldDB" id="A0A2T0GX96"/>
<keyword evidence="2" id="KW-0472">Membrane</keyword>